<dbReference type="EMBL" id="CM009290">
    <property type="protein sequence ID" value="PNT55730.1"/>
    <property type="molecule type" value="Genomic_DNA"/>
</dbReference>
<sequence>MALSLRCKVESLHFMYLGVPIRASSHYSAMWKPAINRIGRRLTSWKERRSGLFCGLELKMRRVSPNGLIPRFLDLKSPDPPFLKWNVDASVPGSSGCADIGGVLRDAKGLVLGMFSVPIGVKESNEEELIVVIKALEVSSSSSNLTGHSFIIEYDSHGCSIGLLDHV</sequence>
<dbReference type="AlphaFoldDB" id="A0A2K2C131"/>
<organism evidence="1 2">
    <name type="scientific">Populus trichocarpa</name>
    <name type="common">Western balsam poplar</name>
    <name type="synonym">Populus balsamifera subsp. trichocarpa</name>
    <dbReference type="NCBI Taxonomy" id="3694"/>
    <lineage>
        <taxon>Eukaryota</taxon>
        <taxon>Viridiplantae</taxon>
        <taxon>Streptophyta</taxon>
        <taxon>Embryophyta</taxon>
        <taxon>Tracheophyta</taxon>
        <taxon>Spermatophyta</taxon>
        <taxon>Magnoliopsida</taxon>
        <taxon>eudicotyledons</taxon>
        <taxon>Gunneridae</taxon>
        <taxon>Pentapetalae</taxon>
        <taxon>rosids</taxon>
        <taxon>fabids</taxon>
        <taxon>Malpighiales</taxon>
        <taxon>Salicaceae</taxon>
        <taxon>Saliceae</taxon>
        <taxon>Populus</taxon>
    </lineage>
</organism>
<name>A0A2K2C131_POPTR</name>
<accession>A0A2K2C131</accession>
<evidence type="ECO:0000313" key="1">
    <source>
        <dbReference type="EMBL" id="PNT55730.1"/>
    </source>
</evidence>
<proteinExistence type="predicted"/>
<protein>
    <recommendedName>
        <fullName evidence="3">RNase H type-1 domain-containing protein</fullName>
    </recommendedName>
</protein>
<dbReference type="InterPro" id="IPR044730">
    <property type="entry name" value="RNase_H-like_dom_plant"/>
</dbReference>
<dbReference type="Proteomes" id="UP000006729">
    <property type="component" value="Chromosome 1"/>
</dbReference>
<gene>
    <name evidence="1" type="ORF">POPTR_001G208500</name>
</gene>
<dbReference type="CDD" id="cd06222">
    <property type="entry name" value="RNase_H_like"/>
    <property type="match status" value="1"/>
</dbReference>
<dbReference type="InParanoid" id="A0A2K2C131"/>
<evidence type="ECO:0000313" key="2">
    <source>
        <dbReference type="Proteomes" id="UP000006729"/>
    </source>
</evidence>
<dbReference type="PANTHER" id="PTHR33033:SF109">
    <property type="entry name" value="PROTEIN, PUTATIVE-RELATED"/>
    <property type="match status" value="1"/>
</dbReference>
<dbReference type="InterPro" id="IPR012337">
    <property type="entry name" value="RNaseH-like_sf"/>
</dbReference>
<evidence type="ECO:0008006" key="3">
    <source>
        <dbReference type="Google" id="ProtNLM"/>
    </source>
</evidence>
<keyword evidence="2" id="KW-1185">Reference proteome</keyword>
<dbReference type="SUPFAM" id="SSF53098">
    <property type="entry name" value="Ribonuclease H-like"/>
    <property type="match status" value="1"/>
</dbReference>
<reference evidence="1 2" key="1">
    <citation type="journal article" date="2006" name="Science">
        <title>The genome of black cottonwood, Populus trichocarpa (Torr. &amp; Gray).</title>
        <authorList>
            <person name="Tuskan G.A."/>
            <person name="Difazio S."/>
            <person name="Jansson S."/>
            <person name="Bohlmann J."/>
            <person name="Grigoriev I."/>
            <person name="Hellsten U."/>
            <person name="Putnam N."/>
            <person name="Ralph S."/>
            <person name="Rombauts S."/>
            <person name="Salamov A."/>
            <person name="Schein J."/>
            <person name="Sterck L."/>
            <person name="Aerts A."/>
            <person name="Bhalerao R.R."/>
            <person name="Bhalerao R.P."/>
            <person name="Blaudez D."/>
            <person name="Boerjan W."/>
            <person name="Brun A."/>
            <person name="Brunner A."/>
            <person name="Busov V."/>
            <person name="Campbell M."/>
            <person name="Carlson J."/>
            <person name="Chalot M."/>
            <person name="Chapman J."/>
            <person name="Chen G.L."/>
            <person name="Cooper D."/>
            <person name="Coutinho P.M."/>
            <person name="Couturier J."/>
            <person name="Covert S."/>
            <person name="Cronk Q."/>
            <person name="Cunningham R."/>
            <person name="Davis J."/>
            <person name="Degroeve S."/>
            <person name="Dejardin A."/>
            <person name="Depamphilis C."/>
            <person name="Detter J."/>
            <person name="Dirks B."/>
            <person name="Dubchak I."/>
            <person name="Duplessis S."/>
            <person name="Ehlting J."/>
            <person name="Ellis B."/>
            <person name="Gendler K."/>
            <person name="Goodstein D."/>
            <person name="Gribskov M."/>
            <person name="Grimwood J."/>
            <person name="Groover A."/>
            <person name="Gunter L."/>
            <person name="Hamberger B."/>
            <person name="Heinze B."/>
            <person name="Helariutta Y."/>
            <person name="Henrissat B."/>
            <person name="Holligan D."/>
            <person name="Holt R."/>
            <person name="Huang W."/>
            <person name="Islam-Faridi N."/>
            <person name="Jones S."/>
            <person name="Jones-Rhoades M."/>
            <person name="Jorgensen R."/>
            <person name="Joshi C."/>
            <person name="Kangasjarvi J."/>
            <person name="Karlsson J."/>
            <person name="Kelleher C."/>
            <person name="Kirkpatrick R."/>
            <person name="Kirst M."/>
            <person name="Kohler A."/>
            <person name="Kalluri U."/>
            <person name="Larimer F."/>
            <person name="Leebens-Mack J."/>
            <person name="Leple J.C."/>
            <person name="Locascio P."/>
            <person name="Lou Y."/>
            <person name="Lucas S."/>
            <person name="Martin F."/>
            <person name="Montanini B."/>
            <person name="Napoli C."/>
            <person name="Nelson D.R."/>
            <person name="Nelson C."/>
            <person name="Nieminen K."/>
            <person name="Nilsson O."/>
            <person name="Pereda V."/>
            <person name="Peter G."/>
            <person name="Philippe R."/>
            <person name="Pilate G."/>
            <person name="Poliakov A."/>
            <person name="Razumovskaya J."/>
            <person name="Richardson P."/>
            <person name="Rinaldi C."/>
            <person name="Ritland K."/>
            <person name="Rouze P."/>
            <person name="Ryaboy D."/>
            <person name="Schmutz J."/>
            <person name="Schrader J."/>
            <person name="Segerman B."/>
            <person name="Shin H."/>
            <person name="Siddiqui A."/>
            <person name="Sterky F."/>
            <person name="Terry A."/>
            <person name="Tsai C.J."/>
            <person name="Uberbacher E."/>
            <person name="Unneberg P."/>
            <person name="Vahala J."/>
            <person name="Wall K."/>
            <person name="Wessler S."/>
            <person name="Yang G."/>
            <person name="Yin T."/>
            <person name="Douglas C."/>
            <person name="Marra M."/>
            <person name="Sandberg G."/>
            <person name="Van de Peer Y."/>
            <person name="Rokhsar D."/>
        </authorList>
    </citation>
    <scope>NUCLEOTIDE SEQUENCE [LARGE SCALE GENOMIC DNA]</scope>
    <source>
        <strain evidence="2">cv. Nisqually</strain>
    </source>
</reference>
<dbReference type="PANTHER" id="PTHR33033">
    <property type="entry name" value="POLYNUCLEOTIDYL TRANSFERASE, RIBONUCLEASE H-LIKE SUPERFAMILY PROTEIN-RELATED"/>
    <property type="match status" value="1"/>
</dbReference>